<evidence type="ECO:0000313" key="2">
    <source>
        <dbReference type="EMBL" id="URG17647.1"/>
    </source>
</evidence>
<proteinExistence type="predicted"/>
<evidence type="ECO:0000256" key="1">
    <source>
        <dbReference type="SAM" id="Coils"/>
    </source>
</evidence>
<protein>
    <submittedName>
        <fullName evidence="2">Uncharacterized protein</fullName>
    </submittedName>
</protein>
<dbReference type="SUPFAM" id="SSF69989">
    <property type="entry name" value="C-terminal domain of PLC-beta"/>
    <property type="match status" value="1"/>
</dbReference>
<gene>
    <name evidence="2" type="ORF">GRN51_310</name>
</gene>
<evidence type="ECO:0000313" key="3">
    <source>
        <dbReference type="Proteomes" id="UP001056906"/>
    </source>
</evidence>
<keyword evidence="1" id="KW-0175">Coiled coil</keyword>
<name>A0A9E7ISU1_9CAUD</name>
<accession>A0A9E7ISU1</accession>
<feature type="coiled-coil region" evidence="1">
    <location>
        <begin position="26"/>
        <end position="97"/>
    </location>
</feature>
<sequence length="125" mass="14570">MSMVTILVAMSQYLRSLSVRMKNKAIKAIKDRIAVVEAEQVELEEIRSNRMVDCHKRYYASYEDLRARHAKEVAELLERHETEQRNLKADFEENKRTIALTSQAASNELKRELVMLSSELDNLTK</sequence>
<dbReference type="Proteomes" id="UP001056906">
    <property type="component" value="Segment"/>
</dbReference>
<organism evidence="2 3">
    <name type="scientific">Salmonella phage GRNsp51</name>
    <dbReference type="NCBI Taxonomy" id="2948587"/>
    <lineage>
        <taxon>Viruses</taxon>
        <taxon>Duplodnaviria</taxon>
        <taxon>Heunggongvirae</taxon>
        <taxon>Uroviricota</taxon>
        <taxon>Caudoviricetes</taxon>
        <taxon>Autographivirales</taxon>
        <taxon>Autosignataviridae</taxon>
        <taxon>Molineuxvirinae</taxon>
        <taxon>Zindervirus</taxon>
        <taxon>Zindervirus GRNsp51</taxon>
    </lineage>
</organism>
<reference evidence="2" key="1">
    <citation type="submission" date="2022-05" db="EMBL/GenBank/DDBJ databases">
        <title>A cocktail of three virulent phages controls multidrug-resistant Salmonella infection in poultry.</title>
        <authorList>
            <person name="Li Y."/>
            <person name="Lv P."/>
            <person name="Shi D."/>
            <person name="Zhao H."/>
            <person name="Yuan X."/>
            <person name="Jin X."/>
            <person name="Wang X."/>
        </authorList>
    </citation>
    <scope>NUCLEOTIDE SEQUENCE</scope>
</reference>
<dbReference type="EMBL" id="ON526839">
    <property type="protein sequence ID" value="URG17647.1"/>
    <property type="molecule type" value="Genomic_DNA"/>
</dbReference>
<keyword evidence="3" id="KW-1185">Reference proteome</keyword>